<dbReference type="RefSeq" id="WP_264144472.1">
    <property type="nucleotide sequence ID" value="NZ_JAOYEY010000050.1"/>
</dbReference>
<name>A0ABT3DMS3_9BACI</name>
<dbReference type="Pfam" id="PF10673">
    <property type="entry name" value="DUF2487"/>
    <property type="match status" value="1"/>
</dbReference>
<evidence type="ECO:0000313" key="2">
    <source>
        <dbReference type="Proteomes" id="UP001526147"/>
    </source>
</evidence>
<accession>A0ABT3DMS3</accession>
<reference evidence="1 2" key="1">
    <citation type="submission" date="2022-10" db="EMBL/GenBank/DDBJ databases">
        <title>Draft genome assembly of moderately radiation resistant bacterium Metabacillus halosaccharovorans.</title>
        <authorList>
            <person name="Pal S."/>
            <person name="Gopinathan A."/>
        </authorList>
    </citation>
    <scope>NUCLEOTIDE SEQUENCE [LARGE SCALE GENOMIC DNA]</scope>
    <source>
        <strain evidence="1 2">VITHBRA001</strain>
    </source>
</reference>
<proteinExistence type="predicted"/>
<organism evidence="1 2">
    <name type="scientific">Metabacillus halosaccharovorans</name>
    <dbReference type="NCBI Taxonomy" id="930124"/>
    <lineage>
        <taxon>Bacteria</taxon>
        <taxon>Bacillati</taxon>
        <taxon>Bacillota</taxon>
        <taxon>Bacilli</taxon>
        <taxon>Bacillales</taxon>
        <taxon>Bacillaceae</taxon>
        <taxon>Metabacillus</taxon>
    </lineage>
</organism>
<evidence type="ECO:0000313" key="1">
    <source>
        <dbReference type="EMBL" id="MCV9888363.1"/>
    </source>
</evidence>
<gene>
    <name evidence="1" type="ORF">OIH86_22180</name>
</gene>
<dbReference type="InterPro" id="IPR019615">
    <property type="entry name" value="DUF2487"/>
</dbReference>
<dbReference type="Proteomes" id="UP001526147">
    <property type="component" value="Unassembled WGS sequence"/>
</dbReference>
<keyword evidence="2" id="KW-1185">Reference proteome</keyword>
<dbReference type="EMBL" id="JAOYEY010000050">
    <property type="protein sequence ID" value="MCV9888363.1"/>
    <property type="molecule type" value="Genomic_DNA"/>
</dbReference>
<protein>
    <submittedName>
        <fullName evidence="1">YpiF family protein</fullName>
    </submittedName>
</protein>
<comment type="caution">
    <text evidence="1">The sequence shown here is derived from an EMBL/GenBank/DDBJ whole genome shotgun (WGS) entry which is preliminary data.</text>
</comment>
<sequence>MKWVSNDVDLYNQTKEYIDTAVVPLIAISVGSDFKNTVSKGEFINLVSMDLERQLKGRVFLFPTYSYLKKSENVIENLIEWKTELQQEFKHVVFLTSDTELKEEKNEQLEGKLIWLPTIPLENMDENLKRKLLQDQVEQILNILLQSWNKS</sequence>